<dbReference type="Proteomes" id="UP000480246">
    <property type="component" value="Unassembled WGS sequence"/>
</dbReference>
<dbReference type="InterPro" id="IPR012349">
    <property type="entry name" value="Split_barrel_FMN-bd"/>
</dbReference>
<dbReference type="SUPFAM" id="SSF50475">
    <property type="entry name" value="FMN-binding split barrel"/>
    <property type="match status" value="1"/>
</dbReference>
<dbReference type="Pfam" id="PF01243">
    <property type="entry name" value="PNPOx_N"/>
    <property type="match status" value="1"/>
</dbReference>
<dbReference type="InterPro" id="IPR011576">
    <property type="entry name" value="Pyridox_Oxase_N"/>
</dbReference>
<dbReference type="EMBL" id="WEID01000091">
    <property type="protein sequence ID" value="KAB8127487.1"/>
    <property type="molecule type" value="Genomic_DNA"/>
</dbReference>
<dbReference type="RefSeq" id="WP_153406229.1">
    <property type="nucleotide sequence ID" value="NZ_ML762442.1"/>
</dbReference>
<dbReference type="OrthoDB" id="5431160at2"/>
<accession>A0A7C8KXE2</accession>
<sequence>MSNQDIRKQIENILENSHVGTLATIKQDRPHSRYMTYTHDGLKLFTATSSDTDKVDEIEKNPYTHILLGYEGDGFGDAYVEYQGKVKINESEDLKEELWNSYMENWFDGPNDPKYIVLEIEPLAIRLMNKNGQEPKELDLE</sequence>
<dbReference type="AlphaFoldDB" id="A0A7C8KXE2"/>
<dbReference type="InterPro" id="IPR052917">
    <property type="entry name" value="Stress-Dev_Protein"/>
</dbReference>
<evidence type="ECO:0000259" key="1">
    <source>
        <dbReference type="Pfam" id="PF01243"/>
    </source>
</evidence>
<comment type="caution">
    <text evidence="2">The sequence shown here is derived from an EMBL/GenBank/DDBJ whole genome shotgun (WGS) entry which is preliminary data.</text>
</comment>
<proteinExistence type="predicted"/>
<reference evidence="2 3" key="1">
    <citation type="submission" date="2019-10" db="EMBL/GenBank/DDBJ databases">
        <title>Gracilibacillus sp. nov. isolated from rice seeds.</title>
        <authorList>
            <person name="He S."/>
        </authorList>
    </citation>
    <scope>NUCLEOTIDE SEQUENCE [LARGE SCALE GENOMIC DNA]</scope>
    <source>
        <strain evidence="2 3">TD8</strain>
    </source>
</reference>
<dbReference type="PANTHER" id="PTHR34818">
    <property type="entry name" value="PROTEIN BLI-3"/>
    <property type="match status" value="1"/>
</dbReference>
<evidence type="ECO:0000313" key="2">
    <source>
        <dbReference type="EMBL" id="KAB8127487.1"/>
    </source>
</evidence>
<evidence type="ECO:0000313" key="3">
    <source>
        <dbReference type="Proteomes" id="UP000480246"/>
    </source>
</evidence>
<protein>
    <submittedName>
        <fullName evidence="2">General stress protein</fullName>
    </submittedName>
</protein>
<name>A0A7C8KXE2_9BACI</name>
<organism evidence="2 3">
    <name type="scientific">Gracilibacillus oryzae</name>
    <dbReference type="NCBI Taxonomy" id="1672701"/>
    <lineage>
        <taxon>Bacteria</taxon>
        <taxon>Bacillati</taxon>
        <taxon>Bacillota</taxon>
        <taxon>Bacilli</taxon>
        <taxon>Bacillales</taxon>
        <taxon>Bacillaceae</taxon>
        <taxon>Gracilibacillus</taxon>
    </lineage>
</organism>
<dbReference type="PANTHER" id="PTHR34818:SF1">
    <property type="entry name" value="PROTEIN BLI-3"/>
    <property type="match status" value="1"/>
</dbReference>
<keyword evidence="3" id="KW-1185">Reference proteome</keyword>
<gene>
    <name evidence="2" type="ORF">F9U64_17730</name>
</gene>
<dbReference type="Gene3D" id="2.30.110.10">
    <property type="entry name" value="Electron Transport, Fmn-binding Protein, Chain A"/>
    <property type="match status" value="1"/>
</dbReference>
<feature type="domain" description="Pyridoxamine 5'-phosphate oxidase N-terminal" evidence="1">
    <location>
        <begin position="7"/>
        <end position="128"/>
    </location>
</feature>